<keyword evidence="8" id="KW-1185">Reference proteome</keyword>
<feature type="compositionally biased region" description="Polar residues" evidence="5">
    <location>
        <begin position="71"/>
        <end position="82"/>
    </location>
</feature>
<evidence type="ECO:0000256" key="4">
    <source>
        <dbReference type="ARBA" id="ARBA00023242"/>
    </source>
</evidence>
<comment type="caution">
    <text evidence="7">The sequence shown here is derived from an EMBL/GenBank/DDBJ whole genome shotgun (WGS) entry which is preliminary data.</text>
</comment>
<dbReference type="GO" id="GO:0005634">
    <property type="term" value="C:nucleus"/>
    <property type="evidence" value="ECO:0007669"/>
    <property type="project" value="TreeGrafter"/>
</dbReference>
<dbReference type="AlphaFoldDB" id="A0A367Y5Z5"/>
<protein>
    <recommendedName>
        <fullName evidence="6">Zn(2)-C6 fungal-type domain-containing protein</fullName>
    </recommendedName>
</protein>
<dbReference type="STRING" id="5486.A0A367Y5Z5"/>
<dbReference type="PANTHER" id="PTHR31069">
    <property type="entry name" value="OLEATE-ACTIVATED TRANSCRIPTION FACTOR 1-RELATED"/>
    <property type="match status" value="1"/>
</dbReference>
<dbReference type="InterPro" id="IPR036864">
    <property type="entry name" value="Zn2-C6_fun-type_DNA-bd_sf"/>
</dbReference>
<proteinExistence type="predicted"/>
<dbReference type="PROSITE" id="PS50048">
    <property type="entry name" value="ZN2_CY6_FUNGAL_2"/>
    <property type="match status" value="1"/>
</dbReference>
<feature type="domain" description="Zn(2)-C6 fungal-type" evidence="6">
    <location>
        <begin position="17"/>
        <end position="48"/>
    </location>
</feature>
<keyword evidence="1" id="KW-0805">Transcription regulation</keyword>
<dbReference type="CDD" id="cd00067">
    <property type="entry name" value="GAL4"/>
    <property type="match status" value="1"/>
</dbReference>
<evidence type="ECO:0000256" key="1">
    <source>
        <dbReference type="ARBA" id="ARBA00023015"/>
    </source>
</evidence>
<reference evidence="7 8" key="1">
    <citation type="submission" date="2018-06" db="EMBL/GenBank/DDBJ databases">
        <title>Whole genome sequencing of Candida tropicalis (genome annotated by CSBL at Korea University).</title>
        <authorList>
            <person name="Ahn J."/>
        </authorList>
    </citation>
    <scope>NUCLEOTIDE SEQUENCE [LARGE SCALE GENOMIC DNA]</scope>
    <source>
        <strain evidence="7 8">ATCC 20962</strain>
    </source>
</reference>
<evidence type="ECO:0000256" key="2">
    <source>
        <dbReference type="ARBA" id="ARBA00023125"/>
    </source>
</evidence>
<keyword evidence="2" id="KW-0238">DNA-binding</keyword>
<organism evidence="7 8">
    <name type="scientific">Candida viswanathii</name>
    <dbReference type="NCBI Taxonomy" id="5486"/>
    <lineage>
        <taxon>Eukaryota</taxon>
        <taxon>Fungi</taxon>
        <taxon>Dikarya</taxon>
        <taxon>Ascomycota</taxon>
        <taxon>Saccharomycotina</taxon>
        <taxon>Pichiomycetes</taxon>
        <taxon>Debaryomycetaceae</taxon>
        <taxon>Candida/Lodderomyces clade</taxon>
        <taxon>Candida</taxon>
    </lineage>
</organism>
<dbReference type="Gene3D" id="4.10.240.10">
    <property type="entry name" value="Zn(2)-C6 fungal-type DNA-binding domain"/>
    <property type="match status" value="1"/>
</dbReference>
<feature type="compositionally biased region" description="Polar residues" evidence="5">
    <location>
        <begin position="97"/>
        <end position="111"/>
    </location>
</feature>
<dbReference type="OrthoDB" id="4937900at2759"/>
<dbReference type="EMBL" id="QLNQ01000026">
    <property type="protein sequence ID" value="RCK61049.1"/>
    <property type="molecule type" value="Genomic_DNA"/>
</dbReference>
<sequence length="726" mass="84635">MSKGATQRRRHTNLKLGCLNCKRKKVRCDETLPQCKNCLKGKKETCSYLSLSVQEVEKIKLTHSLRTSQNKLLHQNYRLPTSSKKHKKDTESKSETNGDSELTPGNSSSSSCDVLEFKFELKKLPINIPTISYPPLQFNNSFVKDFTIGNMDDEESSSPEDSTSATPLASGTIIEDSRKVLPNGMASPVSFKCLNKEAFRRVYPENVKTKVLADLSFHVVMGKSNLLDHISDLILDFPHDSRNRSMLLAAFSGLGATILLNVFNKRRQMGLLGDNQRMGDFLNKWCLEVHGYCQLELQTLLKFFDASSENMKPNEVDLMSQLVAYTSYLLNFINLLLNFGPQSYFNSSRGIFKAYEIYTNYIQRRNLPPNTTVKFLTNNIQYNIMSINVPSYAPQFLFEIESNLRSLEFIFVNKKLFEHNPTEHREFIKISHQFRSLIRFFGNYVLPIVYESRDENFVSIYPPNSIYDIFKQWHLICPSEAMVHHRYHHEPASEEGMFLNDLTTTLYMYYYAIAAALDAVFPACKYLHSMSFMLPTNKFFTNKCIMTVNENNTYAEGLFQFKIGKLLQRHIFYASRLFSFFRRRFVFYHNNTAWENPFLDDDLKANRFKSRTIKNSFEIPIQSFNNTLIRPEHYPTRANKEKENGTKSPVYTREDDTMNKQLYARNIETLDFFDLNSILQYDFETMLLLRDYRPFDDQFTVDRPTLDISVIKEYYDDKTILLNNLH</sequence>
<evidence type="ECO:0000259" key="6">
    <source>
        <dbReference type="PROSITE" id="PS50048"/>
    </source>
</evidence>
<dbReference type="SMART" id="SM00066">
    <property type="entry name" value="GAL4"/>
    <property type="match status" value="1"/>
</dbReference>
<dbReference type="GO" id="GO:0000981">
    <property type="term" value="F:DNA-binding transcription factor activity, RNA polymerase II-specific"/>
    <property type="evidence" value="ECO:0007669"/>
    <property type="project" value="InterPro"/>
</dbReference>
<dbReference type="InterPro" id="IPR050675">
    <property type="entry name" value="OAF3"/>
</dbReference>
<dbReference type="GO" id="GO:0008270">
    <property type="term" value="F:zinc ion binding"/>
    <property type="evidence" value="ECO:0007669"/>
    <property type="project" value="InterPro"/>
</dbReference>
<name>A0A367Y5Z5_9ASCO</name>
<evidence type="ECO:0000256" key="3">
    <source>
        <dbReference type="ARBA" id="ARBA00023163"/>
    </source>
</evidence>
<evidence type="ECO:0000313" key="7">
    <source>
        <dbReference type="EMBL" id="RCK61049.1"/>
    </source>
</evidence>
<feature type="region of interest" description="Disordered" evidence="5">
    <location>
        <begin position="149"/>
        <end position="169"/>
    </location>
</feature>
<dbReference type="GO" id="GO:0000978">
    <property type="term" value="F:RNA polymerase II cis-regulatory region sequence-specific DNA binding"/>
    <property type="evidence" value="ECO:0007669"/>
    <property type="project" value="TreeGrafter"/>
</dbReference>
<evidence type="ECO:0000256" key="5">
    <source>
        <dbReference type="SAM" id="MobiDB-lite"/>
    </source>
</evidence>
<dbReference type="Pfam" id="PF00172">
    <property type="entry name" value="Zn_clus"/>
    <property type="match status" value="1"/>
</dbReference>
<accession>A0A367Y5Z5</accession>
<dbReference type="SUPFAM" id="SSF57701">
    <property type="entry name" value="Zn2/Cys6 DNA-binding domain"/>
    <property type="match status" value="1"/>
</dbReference>
<gene>
    <name evidence="7" type="ORF">Cantr_08635</name>
</gene>
<evidence type="ECO:0000313" key="8">
    <source>
        <dbReference type="Proteomes" id="UP000253472"/>
    </source>
</evidence>
<dbReference type="InterPro" id="IPR001138">
    <property type="entry name" value="Zn2Cys6_DnaBD"/>
</dbReference>
<dbReference type="PANTHER" id="PTHR31069:SF12">
    <property type="entry name" value="TRANSCRIPTION FACTOR DOMAIN-CONTAINING PROTEIN"/>
    <property type="match status" value="1"/>
</dbReference>
<dbReference type="Proteomes" id="UP000253472">
    <property type="component" value="Unassembled WGS sequence"/>
</dbReference>
<dbReference type="GO" id="GO:0045944">
    <property type="term" value="P:positive regulation of transcription by RNA polymerase II"/>
    <property type="evidence" value="ECO:0007669"/>
    <property type="project" value="TreeGrafter"/>
</dbReference>
<keyword evidence="3" id="KW-0804">Transcription</keyword>
<keyword evidence="4" id="KW-0539">Nucleus</keyword>
<dbReference type="PROSITE" id="PS00463">
    <property type="entry name" value="ZN2_CY6_FUNGAL_1"/>
    <property type="match status" value="1"/>
</dbReference>
<feature type="region of interest" description="Disordered" evidence="5">
    <location>
        <begin position="71"/>
        <end position="111"/>
    </location>
</feature>